<organism evidence="11 12">
    <name type="scientific">Dimorphilus gyrociliatus</name>
    <dbReference type="NCBI Taxonomy" id="2664684"/>
    <lineage>
        <taxon>Eukaryota</taxon>
        <taxon>Metazoa</taxon>
        <taxon>Spiralia</taxon>
        <taxon>Lophotrochozoa</taxon>
        <taxon>Annelida</taxon>
        <taxon>Polychaeta</taxon>
        <taxon>Polychaeta incertae sedis</taxon>
        <taxon>Dinophilidae</taxon>
        <taxon>Dimorphilus</taxon>
    </lineage>
</organism>
<keyword evidence="7" id="KW-0067">ATP-binding</keyword>
<dbReference type="InterPro" id="IPR004001">
    <property type="entry name" value="Actin_CS"/>
</dbReference>
<name>A0A7I8WDY8_9ANNE</name>
<comment type="subcellular location">
    <subcellularLocation>
        <location evidence="2">Cytoplasm</location>
        <location evidence="2">Cytoskeleton</location>
    </subcellularLocation>
</comment>
<dbReference type="FunFam" id="3.30.420.40:FF:000050">
    <property type="entry name" value="Actin, alpha skeletal muscle"/>
    <property type="match status" value="1"/>
</dbReference>
<evidence type="ECO:0000313" key="12">
    <source>
        <dbReference type="Proteomes" id="UP000549394"/>
    </source>
</evidence>
<dbReference type="EMBL" id="CAJFCJ010000037">
    <property type="protein sequence ID" value="CAD5126271.1"/>
    <property type="molecule type" value="Genomic_DNA"/>
</dbReference>
<dbReference type="SMART" id="SM00268">
    <property type="entry name" value="ACTIN"/>
    <property type="match status" value="1"/>
</dbReference>
<proteinExistence type="inferred from homology"/>
<keyword evidence="8" id="KW-0206">Cytoskeleton</keyword>
<dbReference type="Proteomes" id="UP000549394">
    <property type="component" value="Unassembled WGS sequence"/>
</dbReference>
<evidence type="ECO:0000256" key="1">
    <source>
        <dbReference type="ARBA" id="ARBA00003520"/>
    </source>
</evidence>
<dbReference type="FunFam" id="3.30.420.40:FF:000058">
    <property type="entry name" value="Putative actin-related protein 5"/>
    <property type="match status" value="1"/>
</dbReference>
<comment type="similarity">
    <text evidence="3 10">Belongs to the actin family.</text>
</comment>
<protein>
    <submittedName>
        <fullName evidence="11">DgyrCDS14430</fullName>
    </submittedName>
</protein>
<dbReference type="GO" id="GO:0005856">
    <property type="term" value="C:cytoskeleton"/>
    <property type="evidence" value="ECO:0007669"/>
    <property type="project" value="UniProtKB-SubCell"/>
</dbReference>
<evidence type="ECO:0000256" key="3">
    <source>
        <dbReference type="ARBA" id="ARBA00006752"/>
    </source>
</evidence>
<dbReference type="OrthoDB" id="10249208at2759"/>
<evidence type="ECO:0000256" key="8">
    <source>
        <dbReference type="ARBA" id="ARBA00023212"/>
    </source>
</evidence>
<dbReference type="PROSITE" id="PS00432">
    <property type="entry name" value="ACTINS_2"/>
    <property type="match status" value="1"/>
</dbReference>
<dbReference type="GO" id="GO:0016787">
    <property type="term" value="F:hydrolase activity"/>
    <property type="evidence" value="ECO:0007669"/>
    <property type="project" value="UniProtKB-KW"/>
</dbReference>
<dbReference type="GO" id="GO:0005524">
    <property type="term" value="F:ATP binding"/>
    <property type="evidence" value="ECO:0007669"/>
    <property type="project" value="UniProtKB-KW"/>
</dbReference>
<dbReference type="PANTHER" id="PTHR11937">
    <property type="entry name" value="ACTIN"/>
    <property type="match status" value="1"/>
</dbReference>
<dbReference type="Gene3D" id="3.90.640.10">
    <property type="entry name" value="Actin, Chain A, domain 4"/>
    <property type="match status" value="1"/>
</dbReference>
<dbReference type="InterPro" id="IPR043129">
    <property type="entry name" value="ATPase_NBD"/>
</dbReference>
<dbReference type="PRINTS" id="PR00190">
    <property type="entry name" value="ACTIN"/>
</dbReference>
<evidence type="ECO:0000256" key="4">
    <source>
        <dbReference type="ARBA" id="ARBA00022490"/>
    </source>
</evidence>
<evidence type="ECO:0000256" key="6">
    <source>
        <dbReference type="ARBA" id="ARBA00022801"/>
    </source>
</evidence>
<gene>
    <name evidence="11" type="ORF">DGYR_LOCUS13522</name>
</gene>
<evidence type="ECO:0000313" key="11">
    <source>
        <dbReference type="EMBL" id="CAD5126271.1"/>
    </source>
</evidence>
<dbReference type="AlphaFoldDB" id="A0A7I8WDY8"/>
<comment type="catalytic activity">
    <reaction evidence="9">
        <text>ATP + H2O = ADP + phosphate + H(+)</text>
        <dbReference type="Rhea" id="RHEA:13065"/>
        <dbReference type="ChEBI" id="CHEBI:15377"/>
        <dbReference type="ChEBI" id="CHEBI:15378"/>
        <dbReference type="ChEBI" id="CHEBI:30616"/>
        <dbReference type="ChEBI" id="CHEBI:43474"/>
        <dbReference type="ChEBI" id="CHEBI:456216"/>
    </reaction>
</comment>
<keyword evidence="12" id="KW-1185">Reference proteome</keyword>
<dbReference type="InterPro" id="IPR020902">
    <property type="entry name" value="Actin/actin-like_CS"/>
</dbReference>
<comment type="function">
    <text evidence="1">Actins are highly conserved proteins that are involved in various types of cell motility and are ubiquitously expressed in all eukaryotic cells.</text>
</comment>
<reference evidence="11 12" key="1">
    <citation type="submission" date="2020-08" db="EMBL/GenBank/DDBJ databases">
        <authorList>
            <person name="Hejnol A."/>
        </authorList>
    </citation>
    <scope>NUCLEOTIDE SEQUENCE [LARGE SCALE GENOMIC DNA]</scope>
</reference>
<keyword evidence="5" id="KW-0547">Nucleotide-binding</keyword>
<evidence type="ECO:0000256" key="9">
    <source>
        <dbReference type="ARBA" id="ARBA00049360"/>
    </source>
</evidence>
<dbReference type="Pfam" id="PF00022">
    <property type="entry name" value="Actin"/>
    <property type="match status" value="1"/>
</dbReference>
<keyword evidence="4" id="KW-0963">Cytoplasm</keyword>
<comment type="caution">
    <text evidence="11">The sequence shown here is derived from an EMBL/GenBank/DDBJ whole genome shotgun (WGS) entry which is preliminary data.</text>
</comment>
<dbReference type="FunFam" id="3.30.420.40:FF:000218">
    <property type="entry name" value="actin, alpha sarcomeric/skeletal-like"/>
    <property type="match status" value="1"/>
</dbReference>
<keyword evidence="6" id="KW-0378">Hydrolase</keyword>
<dbReference type="FunFam" id="3.90.640.10:FF:000047">
    <property type="entry name" value="Actin, alpha skeletal muscle"/>
    <property type="match status" value="1"/>
</dbReference>
<evidence type="ECO:0000256" key="7">
    <source>
        <dbReference type="ARBA" id="ARBA00022840"/>
    </source>
</evidence>
<dbReference type="InterPro" id="IPR004000">
    <property type="entry name" value="Actin"/>
</dbReference>
<accession>A0A7I8WDY8</accession>
<dbReference type="SUPFAM" id="SSF53067">
    <property type="entry name" value="Actin-like ATPase domain"/>
    <property type="match status" value="2"/>
</dbReference>
<evidence type="ECO:0000256" key="5">
    <source>
        <dbReference type="ARBA" id="ARBA00022741"/>
    </source>
</evidence>
<dbReference type="PROSITE" id="PS01132">
    <property type="entry name" value="ACTINS_ACT_LIKE"/>
    <property type="match status" value="1"/>
</dbReference>
<dbReference type="Gene3D" id="3.30.420.40">
    <property type="match status" value="2"/>
</dbReference>
<sequence>MEKLWHYTFYDKLRISPEEHAILLTEAPLNPKANREKMTQIMFETFSSPSMYVCIQAVLALYGSGRTTGVVFDSGYGVSHTVPVYEGYALPHAILRIDMAGKDLTDYLMKLLTEKGYVFTTSAEKQIVKDIKEKLGYVALDFEEAMREDDSSVEMKYKLPDGQEITIGKEAFRCPESLFQPAFLGMESAGIHETLYNSVMKCDVDIRKILYANTVLTGGSSMFRGIEDRLHKEITSLAPPTMTVKIIAPPDRKFSVWNGGSSLAALSTFQQMWITKSDYDESGPSIVHRKCF</sequence>
<evidence type="ECO:0000256" key="2">
    <source>
        <dbReference type="ARBA" id="ARBA00004245"/>
    </source>
</evidence>
<evidence type="ECO:0000256" key="10">
    <source>
        <dbReference type="RuleBase" id="RU000487"/>
    </source>
</evidence>